<comment type="caution">
    <text evidence="2">The sequence shown here is derived from an EMBL/GenBank/DDBJ whole genome shotgun (WGS) entry which is preliminary data.</text>
</comment>
<evidence type="ECO:0000313" key="3">
    <source>
        <dbReference type="Proteomes" id="UP001165122"/>
    </source>
</evidence>
<sequence length="71" mass="7779">MTSVPPPPSSPDVEITKVAKKPRKLSKPKGKLFKLFGDKPGEVPLEVETARAGRQKGLGCCLLCCACWWLR</sequence>
<dbReference type="Proteomes" id="UP001165122">
    <property type="component" value="Unassembled WGS sequence"/>
</dbReference>
<organism evidence="2 3">
    <name type="scientific">Triparma laevis f. longispina</name>
    <dbReference type="NCBI Taxonomy" id="1714387"/>
    <lineage>
        <taxon>Eukaryota</taxon>
        <taxon>Sar</taxon>
        <taxon>Stramenopiles</taxon>
        <taxon>Ochrophyta</taxon>
        <taxon>Bolidophyceae</taxon>
        <taxon>Parmales</taxon>
        <taxon>Triparmaceae</taxon>
        <taxon>Triparma</taxon>
    </lineage>
</organism>
<dbReference type="EMBL" id="BRXW01000549">
    <property type="protein sequence ID" value="GMH65197.1"/>
    <property type="molecule type" value="Genomic_DNA"/>
</dbReference>
<accession>A0A9W7A957</accession>
<reference evidence="3" key="1">
    <citation type="journal article" date="2023" name="Commun. Biol.">
        <title>Genome analysis of Parmales, the sister group of diatoms, reveals the evolutionary specialization of diatoms from phago-mixotrophs to photoautotrophs.</title>
        <authorList>
            <person name="Ban H."/>
            <person name="Sato S."/>
            <person name="Yoshikawa S."/>
            <person name="Yamada K."/>
            <person name="Nakamura Y."/>
            <person name="Ichinomiya M."/>
            <person name="Sato N."/>
            <person name="Blanc-Mathieu R."/>
            <person name="Endo H."/>
            <person name="Kuwata A."/>
            <person name="Ogata H."/>
        </authorList>
    </citation>
    <scope>NUCLEOTIDE SEQUENCE [LARGE SCALE GENOMIC DNA]</scope>
    <source>
        <strain evidence="3">NIES 3700</strain>
    </source>
</reference>
<name>A0A9W7A957_9STRA</name>
<evidence type="ECO:0000256" key="1">
    <source>
        <dbReference type="SAM" id="MobiDB-lite"/>
    </source>
</evidence>
<proteinExistence type="predicted"/>
<keyword evidence="3" id="KW-1185">Reference proteome</keyword>
<gene>
    <name evidence="2" type="ORF">TrLO_g5230</name>
</gene>
<feature type="compositionally biased region" description="Pro residues" evidence="1">
    <location>
        <begin position="1"/>
        <end position="10"/>
    </location>
</feature>
<evidence type="ECO:0000313" key="2">
    <source>
        <dbReference type="EMBL" id="GMH65197.1"/>
    </source>
</evidence>
<feature type="region of interest" description="Disordered" evidence="1">
    <location>
        <begin position="1"/>
        <end position="25"/>
    </location>
</feature>
<protein>
    <submittedName>
        <fullName evidence="2">Uncharacterized protein</fullName>
    </submittedName>
</protein>
<dbReference type="AlphaFoldDB" id="A0A9W7A957"/>